<evidence type="ECO:0000313" key="1">
    <source>
        <dbReference type="EMBL" id="UQZ81277.1"/>
    </source>
</evidence>
<keyword evidence="2" id="KW-1185">Reference proteome</keyword>
<reference evidence="1" key="1">
    <citation type="submission" date="2018-02" db="EMBL/GenBank/DDBJ databases">
        <authorList>
            <person name="Kim S.-K."/>
            <person name="Jung H.-I."/>
            <person name="Lee S.-W."/>
        </authorList>
    </citation>
    <scope>NUCLEOTIDE SEQUENCE</scope>
    <source>
        <strain evidence="1">SK3146</strain>
    </source>
</reference>
<sequence>MSEAFRRIEARFLQRLEHASEEDWQEIDRALDVLSSKVFRTDIPFG</sequence>
<proteinExistence type="predicted"/>
<protein>
    <submittedName>
        <fullName evidence="1">Uncharacterized protein</fullName>
    </submittedName>
</protein>
<dbReference type="EMBL" id="CP027059">
    <property type="protein sequence ID" value="UQZ81277.1"/>
    <property type="molecule type" value="Genomic_DNA"/>
</dbReference>
<accession>A0ABY4RIK7</accession>
<evidence type="ECO:0000313" key="2">
    <source>
        <dbReference type="Proteomes" id="UP001057134"/>
    </source>
</evidence>
<name>A0ABY4RIK7_9BACL</name>
<gene>
    <name evidence="1" type="ORF">SK3146_00433</name>
</gene>
<organism evidence="1 2">
    <name type="scientific">Paenibacillus konkukensis</name>
    <dbReference type="NCBI Taxonomy" id="2020716"/>
    <lineage>
        <taxon>Bacteria</taxon>
        <taxon>Bacillati</taxon>
        <taxon>Bacillota</taxon>
        <taxon>Bacilli</taxon>
        <taxon>Bacillales</taxon>
        <taxon>Paenibacillaceae</taxon>
        <taxon>Paenibacillus</taxon>
    </lineage>
</organism>
<reference evidence="1" key="2">
    <citation type="journal article" date="2021" name="J Anim Sci Technol">
        <title>Complete genome sequence of Paenibacillus konkukensis sp. nov. SK3146 as a potential probiotic strain.</title>
        <authorList>
            <person name="Jung H.I."/>
            <person name="Park S."/>
            <person name="Niu K.M."/>
            <person name="Lee S.W."/>
            <person name="Kothari D."/>
            <person name="Yi K.J."/>
            <person name="Kim S.K."/>
        </authorList>
    </citation>
    <scope>NUCLEOTIDE SEQUENCE</scope>
    <source>
        <strain evidence="1">SK3146</strain>
    </source>
</reference>
<dbReference type="Proteomes" id="UP001057134">
    <property type="component" value="Chromosome"/>
</dbReference>